<dbReference type="RefSeq" id="WP_347605314.1">
    <property type="nucleotide sequence ID" value="NZ_JBDPZC010000001.1"/>
</dbReference>
<comment type="caution">
    <text evidence="1">The sequence shown here is derived from an EMBL/GenBank/DDBJ whole genome shotgun (WGS) entry which is preliminary data.</text>
</comment>
<proteinExistence type="predicted"/>
<evidence type="ECO:0000313" key="2">
    <source>
        <dbReference type="Proteomes" id="UP001462640"/>
    </source>
</evidence>
<dbReference type="EMBL" id="JBDPZC010000001">
    <property type="protein sequence ID" value="MEO3711485.1"/>
    <property type="molecule type" value="Genomic_DNA"/>
</dbReference>
<dbReference type="Proteomes" id="UP001462640">
    <property type="component" value="Unassembled WGS sequence"/>
</dbReference>
<gene>
    <name evidence="1" type="ORF">ABDJ40_01750</name>
</gene>
<name>A0ABV0G8X2_9BURK</name>
<reference evidence="1 2" key="1">
    <citation type="submission" date="2024-05" db="EMBL/GenBank/DDBJ databases">
        <title>Roseateles sp. 2.12 16S ribosomal RNA gene Genome sequencing and assembly.</title>
        <authorList>
            <person name="Woo H."/>
        </authorList>
    </citation>
    <scope>NUCLEOTIDE SEQUENCE [LARGE SCALE GENOMIC DNA]</scope>
    <source>
        <strain evidence="1 2">2.12</strain>
    </source>
</reference>
<evidence type="ECO:0000313" key="1">
    <source>
        <dbReference type="EMBL" id="MEO3711485.1"/>
    </source>
</evidence>
<organism evidence="1 2">
    <name type="scientific">Roseateles flavus</name>
    <dbReference type="NCBI Taxonomy" id="3149041"/>
    <lineage>
        <taxon>Bacteria</taxon>
        <taxon>Pseudomonadati</taxon>
        <taxon>Pseudomonadota</taxon>
        <taxon>Betaproteobacteria</taxon>
        <taxon>Burkholderiales</taxon>
        <taxon>Sphaerotilaceae</taxon>
        <taxon>Roseateles</taxon>
    </lineage>
</organism>
<keyword evidence="2" id="KW-1185">Reference proteome</keyword>
<sequence length="138" mass="14912">MSLSVQPTEDENIAGLVSGAMFELLEAMHIVCVHLRGDPFPFDQNEHERLVTLVEKLIGSAEELCRAADVHLIQCMPAELRDGHPSLYAELACELAEVGRLLKPLLKSQQPSTGAGAEAMALIARISRKSSPVLGKPS</sequence>
<accession>A0ABV0G8X2</accession>
<protein>
    <submittedName>
        <fullName evidence="1">Uncharacterized protein</fullName>
    </submittedName>
</protein>